<comment type="subcellular location">
    <subcellularLocation>
        <location evidence="1">Membrane</location>
        <topology evidence="1">Multi-pass membrane protein</topology>
    </subcellularLocation>
</comment>
<feature type="transmembrane region" description="Helical" evidence="6">
    <location>
        <begin position="178"/>
        <end position="200"/>
    </location>
</feature>
<evidence type="ECO:0000313" key="8">
    <source>
        <dbReference type="EMBL" id="OBZ76356.1"/>
    </source>
</evidence>
<evidence type="ECO:0000256" key="1">
    <source>
        <dbReference type="ARBA" id="ARBA00004141"/>
    </source>
</evidence>
<evidence type="ECO:0000256" key="2">
    <source>
        <dbReference type="ARBA" id="ARBA00022448"/>
    </source>
</evidence>
<dbReference type="AlphaFoldDB" id="A0A1C7MJ19"/>
<dbReference type="Gene3D" id="1.20.1250.20">
    <property type="entry name" value="MFS general substrate transporter like domains"/>
    <property type="match status" value="2"/>
</dbReference>
<dbReference type="Pfam" id="PF07690">
    <property type="entry name" value="MFS_1"/>
    <property type="match status" value="1"/>
</dbReference>
<dbReference type="SUPFAM" id="SSF103473">
    <property type="entry name" value="MFS general substrate transporter"/>
    <property type="match status" value="1"/>
</dbReference>
<keyword evidence="4 6" id="KW-1133">Transmembrane helix</keyword>
<dbReference type="GO" id="GO:0022857">
    <property type="term" value="F:transmembrane transporter activity"/>
    <property type="evidence" value="ECO:0007669"/>
    <property type="project" value="InterPro"/>
</dbReference>
<dbReference type="InterPro" id="IPR020846">
    <property type="entry name" value="MFS_dom"/>
</dbReference>
<accession>A0A1C7MJ19</accession>
<dbReference type="InterPro" id="IPR036259">
    <property type="entry name" value="MFS_trans_sf"/>
</dbReference>
<feature type="transmembrane region" description="Helical" evidence="6">
    <location>
        <begin position="434"/>
        <end position="455"/>
    </location>
</feature>
<reference evidence="8 9" key="1">
    <citation type="submission" date="2016-03" db="EMBL/GenBank/DDBJ databases">
        <title>Whole genome sequencing of Grifola frondosa 9006-11.</title>
        <authorList>
            <person name="Min B."/>
            <person name="Park H."/>
            <person name="Kim J.-G."/>
            <person name="Cho H."/>
            <person name="Oh Y.-L."/>
            <person name="Kong W.-S."/>
            <person name="Choi I.-G."/>
        </authorList>
    </citation>
    <scope>NUCLEOTIDE SEQUENCE [LARGE SCALE GENOMIC DNA]</scope>
    <source>
        <strain evidence="8 9">9006-11</strain>
    </source>
</reference>
<dbReference type="PANTHER" id="PTHR42718:SF9">
    <property type="entry name" value="MAJOR FACILITATOR SUPERFAMILY MULTIDRUG TRANSPORTER MFSC"/>
    <property type="match status" value="1"/>
</dbReference>
<evidence type="ECO:0000313" key="9">
    <source>
        <dbReference type="Proteomes" id="UP000092993"/>
    </source>
</evidence>
<dbReference type="STRING" id="5627.A0A1C7MJ19"/>
<evidence type="ECO:0000256" key="3">
    <source>
        <dbReference type="ARBA" id="ARBA00022692"/>
    </source>
</evidence>
<proteinExistence type="predicted"/>
<feature type="transmembrane region" description="Helical" evidence="6">
    <location>
        <begin position="21"/>
        <end position="47"/>
    </location>
</feature>
<dbReference type="OrthoDB" id="440755at2759"/>
<feature type="domain" description="Major facilitator superfamily (MFS) profile" evidence="7">
    <location>
        <begin position="23"/>
        <end position="459"/>
    </location>
</feature>
<comment type="caution">
    <text evidence="8">The sequence shown here is derived from an EMBL/GenBank/DDBJ whole genome shotgun (WGS) entry which is preliminary data.</text>
</comment>
<dbReference type="PANTHER" id="PTHR42718">
    <property type="entry name" value="MAJOR FACILITATOR SUPERFAMILY MULTIDRUG TRANSPORTER MFSC"/>
    <property type="match status" value="1"/>
</dbReference>
<dbReference type="PROSITE" id="PS50850">
    <property type="entry name" value="MFS"/>
    <property type="match status" value="1"/>
</dbReference>
<feature type="transmembrane region" description="Helical" evidence="6">
    <location>
        <begin position="358"/>
        <end position="377"/>
    </location>
</feature>
<feature type="transmembrane region" description="Helical" evidence="6">
    <location>
        <begin position="148"/>
        <end position="172"/>
    </location>
</feature>
<feature type="transmembrane region" description="Helical" evidence="6">
    <location>
        <begin position="245"/>
        <end position="262"/>
    </location>
</feature>
<dbReference type="GO" id="GO:0016020">
    <property type="term" value="C:membrane"/>
    <property type="evidence" value="ECO:0007669"/>
    <property type="project" value="UniProtKB-SubCell"/>
</dbReference>
<sequence length="500" mass="53833">MDDTVTYPPPHSPAISKARRWFLLFLFCVAQFLEVFNSSAIFIALPAASSALNMTAEEGAWLIASYQLTFASFLLVSGRISDVYNPKYVFLTGCASFGVLSLGSGFAKNTIGLLVIRAFTGLAASTTIPSALHLIVNMFTSQQEQAQAVAVFGAMAAIGNVLGLVLGAVLVQFATWRWVFWIGGVAGIPVAVLCLFAIPNRISDEHQQKPKNIDVIGFGIITSALLLLIFGVTSGSSLGWDTPNFIAPFVISIFLIATFGLWERTVPAERAALPSRIWAYPNFAVLAAVALTPFFWFANIFYTLSTDWQDVFHWSAISSAVHFRLPDHFSTKWIVLAGDILLIAATILLTFADSPSDYWRFAFPAFIIGSIGGTLVFSSTNITIFRVTPSEIAGTVGAIYNAALQLSTAVGIPIVTAVQVGIDAGQPGAYKGRAAAFWFVMALIVVQGLAVLVAYRNYEDVEKGRKMSDVVTEVKGEVAVNKVQLTDGNVTSDEIGLHNG</sequence>
<dbReference type="InterPro" id="IPR011701">
    <property type="entry name" value="MFS"/>
</dbReference>
<name>A0A1C7MJ19_GRIFR</name>
<organism evidence="8 9">
    <name type="scientific">Grifola frondosa</name>
    <name type="common">Maitake</name>
    <name type="synonym">Polyporus frondosus</name>
    <dbReference type="NCBI Taxonomy" id="5627"/>
    <lineage>
        <taxon>Eukaryota</taxon>
        <taxon>Fungi</taxon>
        <taxon>Dikarya</taxon>
        <taxon>Basidiomycota</taxon>
        <taxon>Agaricomycotina</taxon>
        <taxon>Agaricomycetes</taxon>
        <taxon>Polyporales</taxon>
        <taxon>Grifolaceae</taxon>
        <taxon>Grifola</taxon>
    </lineage>
</organism>
<feature type="transmembrane region" description="Helical" evidence="6">
    <location>
        <begin position="212"/>
        <end position="233"/>
    </location>
</feature>
<keyword evidence="9" id="KW-1185">Reference proteome</keyword>
<protein>
    <recommendedName>
        <fullName evidence="7">Major facilitator superfamily (MFS) profile domain-containing protein</fullName>
    </recommendedName>
</protein>
<evidence type="ECO:0000259" key="7">
    <source>
        <dbReference type="PROSITE" id="PS50850"/>
    </source>
</evidence>
<keyword evidence="5 6" id="KW-0472">Membrane</keyword>
<evidence type="ECO:0000256" key="4">
    <source>
        <dbReference type="ARBA" id="ARBA00022989"/>
    </source>
</evidence>
<feature type="transmembrane region" description="Helical" evidence="6">
    <location>
        <begin position="398"/>
        <end position="422"/>
    </location>
</feature>
<feature type="transmembrane region" description="Helical" evidence="6">
    <location>
        <begin position="333"/>
        <end position="352"/>
    </location>
</feature>
<dbReference type="OMA" id="MFGIFFY"/>
<feature type="transmembrane region" description="Helical" evidence="6">
    <location>
        <begin position="88"/>
        <end position="107"/>
    </location>
</feature>
<evidence type="ECO:0000256" key="6">
    <source>
        <dbReference type="SAM" id="Phobius"/>
    </source>
</evidence>
<dbReference type="Proteomes" id="UP000092993">
    <property type="component" value="Unassembled WGS sequence"/>
</dbReference>
<feature type="transmembrane region" description="Helical" evidence="6">
    <location>
        <begin position="113"/>
        <end position="136"/>
    </location>
</feature>
<feature type="transmembrane region" description="Helical" evidence="6">
    <location>
        <begin position="283"/>
        <end position="305"/>
    </location>
</feature>
<dbReference type="EMBL" id="LUGG01000003">
    <property type="protein sequence ID" value="OBZ76356.1"/>
    <property type="molecule type" value="Genomic_DNA"/>
</dbReference>
<keyword evidence="2" id="KW-0813">Transport</keyword>
<keyword evidence="3 6" id="KW-0812">Transmembrane</keyword>
<evidence type="ECO:0000256" key="5">
    <source>
        <dbReference type="ARBA" id="ARBA00023136"/>
    </source>
</evidence>
<gene>
    <name evidence="8" type="ORF">A0H81_02916</name>
</gene>